<evidence type="ECO:0000256" key="1">
    <source>
        <dbReference type="SAM" id="MobiDB-lite"/>
    </source>
</evidence>
<feature type="region of interest" description="Disordered" evidence="1">
    <location>
        <begin position="481"/>
        <end position="510"/>
    </location>
</feature>
<keyword evidence="3" id="KW-1185">Reference proteome</keyword>
<proteinExistence type="predicted"/>
<reference evidence="2 3" key="1">
    <citation type="submission" date="2023-02" db="EMBL/GenBank/DDBJ databases">
        <title>LHISI_Scaffold_Assembly.</title>
        <authorList>
            <person name="Stuart O.P."/>
            <person name="Cleave R."/>
            <person name="Magrath M.J.L."/>
            <person name="Mikheyev A.S."/>
        </authorList>
    </citation>
    <scope>NUCLEOTIDE SEQUENCE [LARGE SCALE GENOMIC DNA]</scope>
    <source>
        <strain evidence="2">Daus_M_001</strain>
        <tissue evidence="2">Leg muscle</tissue>
    </source>
</reference>
<feature type="compositionally biased region" description="Basic and acidic residues" evidence="1">
    <location>
        <begin position="610"/>
        <end position="630"/>
    </location>
</feature>
<dbReference type="EMBL" id="JARBHB010000003">
    <property type="protein sequence ID" value="KAJ8888179.1"/>
    <property type="molecule type" value="Genomic_DNA"/>
</dbReference>
<organism evidence="2 3">
    <name type="scientific">Dryococelus australis</name>
    <dbReference type="NCBI Taxonomy" id="614101"/>
    <lineage>
        <taxon>Eukaryota</taxon>
        <taxon>Metazoa</taxon>
        <taxon>Ecdysozoa</taxon>
        <taxon>Arthropoda</taxon>
        <taxon>Hexapoda</taxon>
        <taxon>Insecta</taxon>
        <taxon>Pterygota</taxon>
        <taxon>Neoptera</taxon>
        <taxon>Polyneoptera</taxon>
        <taxon>Phasmatodea</taxon>
        <taxon>Verophasmatodea</taxon>
        <taxon>Anareolatae</taxon>
        <taxon>Phasmatidae</taxon>
        <taxon>Eurycanthinae</taxon>
        <taxon>Dryococelus</taxon>
    </lineage>
</organism>
<accession>A0ABQ9HUV6</accession>
<comment type="caution">
    <text evidence="2">The sequence shown here is derived from an EMBL/GenBank/DDBJ whole genome shotgun (WGS) entry which is preliminary data.</text>
</comment>
<evidence type="ECO:0000313" key="3">
    <source>
        <dbReference type="Proteomes" id="UP001159363"/>
    </source>
</evidence>
<dbReference type="Proteomes" id="UP001159363">
    <property type="component" value="Chromosome 3"/>
</dbReference>
<feature type="region of interest" description="Disordered" evidence="1">
    <location>
        <begin position="699"/>
        <end position="725"/>
    </location>
</feature>
<name>A0ABQ9HUV6_9NEOP</name>
<feature type="region of interest" description="Disordered" evidence="1">
    <location>
        <begin position="609"/>
        <end position="632"/>
    </location>
</feature>
<sequence>MAAHIPQVCEKYTTSVTCILAYFTCSSDSTYDVTSVDRCAQVCEKYTTSVTCILAYFTCSSDSTYDITLPSTGAHKYARSIQLRLLAYFTCISDSTYDVTLPSTGTHKYVLQATSDTALVCTRRSSILVVEFSQGFRKVWRNREWIVRTRESPTDCGTGHAPGGLAPQQNRFLAMNHVRGLQGVERMLPIKKPMHHIPRYLVHDKKENFRNEPYKKGTAPAIQRHDGNTARLARRSDEATGVRVSVARIAPSLLDIEQVTVAWGELDVIGSDWRQLSRGGHPTALLQCDWLDYSPPTFANRVRQFPAGSLPGVYLMWGIMPYDAVAPLGSAVSPALSFRRSTLRLGLTHHLWNVHWSSEAMLGSVRHVSHATSCCSDHYSPHVELLHSLLYCTRHADDVNVHECECQSVYEKLNFAPDARFKKTASQQSTWPQYRNLDQQGSCHEDDLIKIQVSSLLISTWITLQRWSGAGMQVRWERECPEKTRRQAASPSTVPARENSGVNRPGIEPGSPWREASALATAPPLPRYKIIFKLRNLFFSATNALLNGDEATICSSHCAYKETRLFTPVLASFTSISLARSPSLPSSVSCLFNCHPLQALLYHQKRVRRKSDEREREREIDRTKDKRKGEATLAASKEVYPCNAEHKTARPRTRSEGTIRATLTRTPSVSSLLRARRAAFPSWRCAVQFKSATGHITHDAEPSALETSQRSSPRGAPETDRTEERLSLFRRSTVDPFRRCYTPRPPFAAGGDIVALDWRGELAAQTSCAAVNPGVMAPAGIHPTRDELPSFLAGNRARSTATMTIISSEEISVARNNLVSRAHNDAMGQLRHDLSTRSITVSGTLVVTETSTLKSSTLAGGWARTPVLHHDRPMRYTLYHDDKVISSANINALQELFLTLVSPLSLRVAVETASRRWGVQTDSGTGVVWGRLEYSAVAASRPKRTAGKHRRTPQEKEIGPLCLFVGRSRRRNEKINTLRLSTRKSDVSGGNDAMEPRVINTQVSQQVRTSVRFPINPPLVIADVNVHPPPPPPLHNHQKSQQAKIWIVPSLLMIYCPQLYGGNTARLARRSDEALGVRVSVALIAPSLLDLGRGSHAGARRTLYAEFHMPKDCSR</sequence>
<evidence type="ECO:0000313" key="2">
    <source>
        <dbReference type="EMBL" id="KAJ8888179.1"/>
    </source>
</evidence>
<gene>
    <name evidence="2" type="ORF">PR048_007666</name>
</gene>
<protein>
    <submittedName>
        <fullName evidence="2">Uncharacterized protein</fullName>
    </submittedName>
</protein>